<feature type="domain" description="Beta/gamma crystallin 'Greek key'" evidence="3">
    <location>
        <begin position="86"/>
        <end position="167"/>
    </location>
</feature>
<dbReference type="Pfam" id="PF00030">
    <property type="entry name" value="Crystall"/>
    <property type="match status" value="1"/>
</dbReference>
<evidence type="ECO:0000313" key="4">
    <source>
        <dbReference type="EMBL" id="KAK2572810.1"/>
    </source>
</evidence>
<proteinExistence type="inferred from homology"/>
<reference evidence="4" key="1">
    <citation type="journal article" date="2023" name="G3 (Bethesda)">
        <title>Whole genome assembly and annotation of the endangered Caribbean coral Acropora cervicornis.</title>
        <authorList>
            <person name="Selwyn J.D."/>
            <person name="Vollmer S.V."/>
        </authorList>
    </citation>
    <scope>NUCLEOTIDE SEQUENCE</scope>
    <source>
        <strain evidence="4">K2</strain>
    </source>
</reference>
<accession>A0AAD9VGA3</accession>
<dbReference type="SUPFAM" id="SSF49695">
    <property type="entry name" value="gamma-Crystallin-like"/>
    <property type="match status" value="1"/>
</dbReference>
<dbReference type="AlphaFoldDB" id="A0AAD9VGA3"/>
<evidence type="ECO:0000256" key="1">
    <source>
        <dbReference type="ARBA" id="ARBA00009646"/>
    </source>
</evidence>
<evidence type="ECO:0000313" key="5">
    <source>
        <dbReference type="Proteomes" id="UP001249851"/>
    </source>
</evidence>
<comment type="caution">
    <text evidence="4">The sequence shown here is derived from an EMBL/GenBank/DDBJ whole genome shotgun (WGS) entry which is preliminary data.</text>
</comment>
<sequence>MSLILHDTRGASKDFQDSVTDLRSIATFVKASVREGTWIFYKFKDFNNTTNNKQTWRKVVKPGKDEVDISDFNGSVFLLPQKSEGIVLFQHAHYGGPSRYYNDHCDDVNPDFPHETLAGASSAIIFGGTFEVFTEVAGGGESSTLTESEYPTPEAMKVVTHKIRSIRKTR</sequence>
<keyword evidence="5" id="KW-1185">Reference proteome</keyword>
<dbReference type="Proteomes" id="UP001249851">
    <property type="component" value="Unassembled WGS sequence"/>
</dbReference>
<evidence type="ECO:0000259" key="3">
    <source>
        <dbReference type="Pfam" id="PF00030"/>
    </source>
</evidence>
<dbReference type="InterPro" id="IPR011024">
    <property type="entry name" value="G_crystallin-like"/>
</dbReference>
<name>A0AAD9VGA3_ACRCE</name>
<keyword evidence="2" id="KW-0677">Repeat</keyword>
<reference evidence="4" key="2">
    <citation type="journal article" date="2023" name="Science">
        <title>Genomic signatures of disease resistance in endangered staghorn corals.</title>
        <authorList>
            <person name="Vollmer S.V."/>
            <person name="Selwyn J.D."/>
            <person name="Despard B.A."/>
            <person name="Roesel C.L."/>
        </authorList>
    </citation>
    <scope>NUCLEOTIDE SEQUENCE</scope>
    <source>
        <strain evidence="4">K2</strain>
    </source>
</reference>
<evidence type="ECO:0000256" key="2">
    <source>
        <dbReference type="ARBA" id="ARBA00022737"/>
    </source>
</evidence>
<dbReference type="EMBL" id="JARQWQ010000003">
    <property type="protein sequence ID" value="KAK2572810.1"/>
    <property type="molecule type" value="Genomic_DNA"/>
</dbReference>
<comment type="similarity">
    <text evidence="1">Belongs to the beta/gamma-crystallin family.</text>
</comment>
<organism evidence="4 5">
    <name type="scientific">Acropora cervicornis</name>
    <name type="common">Staghorn coral</name>
    <dbReference type="NCBI Taxonomy" id="6130"/>
    <lineage>
        <taxon>Eukaryota</taxon>
        <taxon>Metazoa</taxon>
        <taxon>Cnidaria</taxon>
        <taxon>Anthozoa</taxon>
        <taxon>Hexacorallia</taxon>
        <taxon>Scleractinia</taxon>
        <taxon>Astrocoeniina</taxon>
        <taxon>Acroporidae</taxon>
        <taxon>Acropora</taxon>
    </lineage>
</organism>
<gene>
    <name evidence="4" type="ORF">P5673_001799</name>
</gene>
<dbReference type="InterPro" id="IPR001064">
    <property type="entry name" value="Beta/gamma_crystallin"/>
</dbReference>
<dbReference type="Gene3D" id="2.60.20.10">
    <property type="entry name" value="Crystallins"/>
    <property type="match status" value="2"/>
</dbReference>
<protein>
    <recommendedName>
        <fullName evidence="3">Beta/gamma crystallin 'Greek key' domain-containing protein</fullName>
    </recommendedName>
</protein>